<reference evidence="1 2" key="1">
    <citation type="submission" date="2016-05" db="EMBL/GenBank/DDBJ databases">
        <title>Single-cell genome of chain-forming Candidatus Thiomargarita nelsonii and comparison to other large sulfur-oxidizing bacteria.</title>
        <authorList>
            <person name="Winkel M."/>
            <person name="Salman V."/>
            <person name="Woyke T."/>
            <person name="Schulz-Vogt H."/>
            <person name="Richter M."/>
            <person name="Flood B."/>
            <person name="Bailey J."/>
            <person name="Amann R."/>
            <person name="Mussmann M."/>
        </authorList>
    </citation>
    <scope>NUCLEOTIDE SEQUENCE [LARGE SCALE GENOMIC DNA]</scope>
    <source>
        <strain evidence="1 2">THI036</strain>
    </source>
</reference>
<accession>A0A176RZ76</accession>
<dbReference type="EMBL" id="LUTY01001872">
    <property type="protein sequence ID" value="OAD21103.1"/>
    <property type="molecule type" value="Genomic_DNA"/>
</dbReference>
<gene>
    <name evidence="1" type="ORF">THIOM_003149</name>
</gene>
<protein>
    <submittedName>
        <fullName evidence="1">Uncharacterized protein</fullName>
    </submittedName>
</protein>
<keyword evidence="2" id="KW-1185">Reference proteome</keyword>
<dbReference type="Proteomes" id="UP000076962">
    <property type="component" value="Unassembled WGS sequence"/>
</dbReference>
<dbReference type="AlphaFoldDB" id="A0A176RZ76"/>
<comment type="caution">
    <text evidence="1">The sequence shown here is derived from an EMBL/GenBank/DDBJ whole genome shotgun (WGS) entry which is preliminary data.</text>
</comment>
<organism evidence="1 2">
    <name type="scientific">Candidatus Thiomargarita nelsonii</name>
    <dbReference type="NCBI Taxonomy" id="1003181"/>
    <lineage>
        <taxon>Bacteria</taxon>
        <taxon>Pseudomonadati</taxon>
        <taxon>Pseudomonadota</taxon>
        <taxon>Gammaproteobacteria</taxon>
        <taxon>Thiotrichales</taxon>
        <taxon>Thiotrichaceae</taxon>
        <taxon>Thiomargarita</taxon>
    </lineage>
</organism>
<evidence type="ECO:0000313" key="1">
    <source>
        <dbReference type="EMBL" id="OAD21103.1"/>
    </source>
</evidence>
<name>A0A176RZ76_9GAMM</name>
<proteinExistence type="predicted"/>
<evidence type="ECO:0000313" key="2">
    <source>
        <dbReference type="Proteomes" id="UP000076962"/>
    </source>
</evidence>
<sequence>MEIASKTHIEENKNGYDEFLKSIRDRFNNIVGSGIPLFTTNAEGLFDAFLDNLPAEARQHYTCHACRGFVNRFGGLVFISDDGTAEPAIWGNVPDFFTPSVTAIEKIISKSKVNGVFLSDKEVLGRPVTGEWRHMSVKLPYEMIHHFSVKTVEQAIAEKREEFKMLITGLQEYPEEALDQAVTLLKTESLYRSEKCMGVAEWLKDLHVKRGVTKNNALRENLVWLAVATAPPGFCHVKSTMIGTLLDDIVAGLSFDVVQRRFAEKMHLHIKV</sequence>